<dbReference type="SUPFAM" id="SSF56091">
    <property type="entry name" value="DNA ligase/mRNA capping enzyme, catalytic domain"/>
    <property type="match status" value="1"/>
</dbReference>
<evidence type="ECO:0000256" key="8">
    <source>
        <dbReference type="SAM" id="SignalP"/>
    </source>
</evidence>
<keyword evidence="2 7" id="KW-0235">DNA replication</keyword>
<keyword evidence="3 7" id="KW-0227">DNA damage</keyword>
<dbReference type="Gene3D" id="1.10.150.20">
    <property type="entry name" value="5' to 3' exonuclease, C-terminal subdomain"/>
    <property type="match status" value="1"/>
</dbReference>
<dbReference type="PROSITE" id="PS01055">
    <property type="entry name" value="DNA_LIGASE_N1"/>
    <property type="match status" value="1"/>
</dbReference>
<dbReference type="InterPro" id="IPR020923">
    <property type="entry name" value="DNA_ligase_B"/>
</dbReference>
<dbReference type="AlphaFoldDB" id="A0AAJ4WC72"/>
<dbReference type="EMBL" id="FOLW01000009">
    <property type="protein sequence ID" value="SFD16320.1"/>
    <property type="molecule type" value="Genomic_DNA"/>
</dbReference>
<reference evidence="10 11" key="1">
    <citation type="submission" date="2016-10" db="EMBL/GenBank/DDBJ databases">
        <authorList>
            <person name="Varghese N."/>
            <person name="Submissions S."/>
        </authorList>
    </citation>
    <scope>NUCLEOTIDE SEQUENCE [LARGE SCALE GENOMIC DNA]</scope>
    <source>
        <strain evidence="10 11">DSM 5563</strain>
    </source>
</reference>
<dbReference type="GO" id="GO:0003911">
    <property type="term" value="F:DNA ligase (NAD+) activity"/>
    <property type="evidence" value="ECO:0007669"/>
    <property type="project" value="UniProtKB-UniRule"/>
</dbReference>
<dbReference type="InterPro" id="IPR010994">
    <property type="entry name" value="RuvA_2-like"/>
</dbReference>
<keyword evidence="8" id="KW-0732">Signal</keyword>
<dbReference type="Gene3D" id="3.30.470.30">
    <property type="entry name" value="DNA ligase/mRNA capping enzyme"/>
    <property type="match status" value="1"/>
</dbReference>
<dbReference type="GO" id="GO:0006281">
    <property type="term" value="P:DNA repair"/>
    <property type="evidence" value="ECO:0007669"/>
    <property type="project" value="UniProtKB-KW"/>
</dbReference>
<organism evidence="10 11">
    <name type="scientific">Pragia fontium DSM 5563 = ATCC 49100</name>
    <dbReference type="NCBI Taxonomy" id="1122977"/>
    <lineage>
        <taxon>Bacteria</taxon>
        <taxon>Pseudomonadati</taxon>
        <taxon>Pseudomonadota</taxon>
        <taxon>Gammaproteobacteria</taxon>
        <taxon>Enterobacterales</taxon>
        <taxon>Budviciaceae</taxon>
        <taxon>Pragia</taxon>
    </lineage>
</organism>
<dbReference type="EC" id="6.5.1.2" evidence="7"/>
<dbReference type="RefSeq" id="WP_074823784.1">
    <property type="nucleotide sequence ID" value="NZ_FOLW01000009.1"/>
</dbReference>
<evidence type="ECO:0000256" key="5">
    <source>
        <dbReference type="ARBA" id="ARBA00023204"/>
    </source>
</evidence>
<comment type="similarity">
    <text evidence="7">Belongs to the NAD-dependent DNA ligase family. LigB subfamily.</text>
</comment>
<dbReference type="NCBIfam" id="NF005987">
    <property type="entry name" value="PRK08097.1"/>
    <property type="match status" value="1"/>
</dbReference>
<feature type="signal peptide" evidence="8">
    <location>
        <begin position="1"/>
        <end position="23"/>
    </location>
</feature>
<dbReference type="Gene3D" id="1.10.287.610">
    <property type="entry name" value="Helix hairpin bin"/>
    <property type="match status" value="1"/>
</dbReference>
<dbReference type="InterPro" id="IPR050326">
    <property type="entry name" value="NAD_dep_DNA_ligaseB"/>
</dbReference>
<dbReference type="Gene3D" id="2.40.50.140">
    <property type="entry name" value="Nucleic acid-binding proteins"/>
    <property type="match status" value="1"/>
</dbReference>
<feature type="active site" description="N6-AMP-lysine intermediate" evidence="7">
    <location>
        <position position="134"/>
    </location>
</feature>
<evidence type="ECO:0000256" key="7">
    <source>
        <dbReference type="HAMAP-Rule" id="MF_01587"/>
    </source>
</evidence>
<dbReference type="InterPro" id="IPR004150">
    <property type="entry name" value="NAD_DNA_ligase_OB"/>
</dbReference>
<dbReference type="SUPFAM" id="SSF47781">
    <property type="entry name" value="RuvA domain 2-like"/>
    <property type="match status" value="1"/>
</dbReference>
<evidence type="ECO:0000256" key="3">
    <source>
        <dbReference type="ARBA" id="ARBA00022763"/>
    </source>
</evidence>
<comment type="catalytic activity">
    <reaction evidence="6 7">
        <text>NAD(+) + (deoxyribonucleotide)n-3'-hydroxyl + 5'-phospho-(deoxyribonucleotide)m = (deoxyribonucleotide)n+m + AMP + beta-nicotinamide D-nucleotide.</text>
        <dbReference type="EC" id="6.5.1.2"/>
    </reaction>
</comment>
<gene>
    <name evidence="7" type="primary">ligB</name>
    <name evidence="10" type="ORF">SAMN02745723_10923</name>
</gene>
<name>A0AAJ4WC72_9GAMM</name>
<evidence type="ECO:0000256" key="4">
    <source>
        <dbReference type="ARBA" id="ARBA00023027"/>
    </source>
</evidence>
<comment type="caution">
    <text evidence="10">The sequence shown here is derived from an EMBL/GenBank/DDBJ whole genome shotgun (WGS) entry which is preliminary data.</text>
</comment>
<feature type="domain" description="NAD-dependent DNA ligase N-terminal" evidence="9">
    <location>
        <begin position="36"/>
        <end position="437"/>
    </location>
</feature>
<evidence type="ECO:0000259" key="9">
    <source>
        <dbReference type="SMART" id="SM00532"/>
    </source>
</evidence>
<keyword evidence="5 7" id="KW-0234">DNA repair</keyword>
<dbReference type="GO" id="GO:0006260">
    <property type="term" value="P:DNA replication"/>
    <property type="evidence" value="ECO:0007669"/>
    <property type="project" value="UniProtKB-KW"/>
</dbReference>
<comment type="function">
    <text evidence="7">Catalyzes the formation of phosphodiester linkages between 5'-phosphoryl and 3'-hydroxyl groups in double-stranded DNA using NAD as a coenzyme and as the energy source for the reaction.</text>
</comment>
<evidence type="ECO:0000313" key="10">
    <source>
        <dbReference type="EMBL" id="SFD16320.1"/>
    </source>
</evidence>
<evidence type="ECO:0000256" key="1">
    <source>
        <dbReference type="ARBA" id="ARBA00022598"/>
    </source>
</evidence>
<dbReference type="Pfam" id="PF03120">
    <property type="entry name" value="OB_DNA_ligase"/>
    <property type="match status" value="1"/>
</dbReference>
<keyword evidence="1 7" id="KW-0436">Ligase</keyword>
<dbReference type="SUPFAM" id="SSF50249">
    <property type="entry name" value="Nucleic acid-binding proteins"/>
    <property type="match status" value="1"/>
</dbReference>
<dbReference type="Pfam" id="PF01653">
    <property type="entry name" value="DNA_ligase_aden"/>
    <property type="match status" value="1"/>
</dbReference>
<dbReference type="HAMAP" id="MF_01587">
    <property type="entry name" value="DNA_ligase_B"/>
    <property type="match status" value="1"/>
</dbReference>
<evidence type="ECO:0000256" key="6">
    <source>
        <dbReference type="ARBA" id="ARBA00034005"/>
    </source>
</evidence>
<evidence type="ECO:0000256" key="2">
    <source>
        <dbReference type="ARBA" id="ARBA00022705"/>
    </source>
</evidence>
<evidence type="ECO:0000313" key="11">
    <source>
        <dbReference type="Proteomes" id="UP000226420"/>
    </source>
</evidence>
<accession>A0AAJ4WC72</accession>
<dbReference type="InterPro" id="IPR013840">
    <property type="entry name" value="DNAligase_N"/>
</dbReference>
<dbReference type="Proteomes" id="UP000226420">
    <property type="component" value="Unassembled WGS sequence"/>
</dbReference>
<dbReference type="InterPro" id="IPR013839">
    <property type="entry name" value="DNAligase_adenylation"/>
</dbReference>
<dbReference type="PANTHER" id="PTHR47810">
    <property type="entry name" value="DNA LIGASE"/>
    <property type="match status" value="1"/>
</dbReference>
<keyword evidence="4 7" id="KW-0520">NAD</keyword>
<protein>
    <recommendedName>
        <fullName evidence="7">DNA ligase B</fullName>
        <ecNumber evidence="7">6.5.1.2</ecNumber>
    </recommendedName>
    <alternativeName>
        <fullName evidence="7">Polydeoxyribonucleotide synthase [NAD(+)] B</fullName>
    </alternativeName>
</protein>
<feature type="chain" id="PRO_5042546035" description="DNA ligase B" evidence="8">
    <location>
        <begin position="24"/>
        <end position="572"/>
    </location>
</feature>
<proteinExistence type="inferred from homology"/>
<dbReference type="InterPro" id="IPR018239">
    <property type="entry name" value="DNA_ligase_AS"/>
</dbReference>
<dbReference type="SMART" id="SM00532">
    <property type="entry name" value="LIGANc"/>
    <property type="match status" value="1"/>
</dbReference>
<dbReference type="PANTHER" id="PTHR47810:SF1">
    <property type="entry name" value="DNA LIGASE B"/>
    <property type="match status" value="1"/>
</dbReference>
<sequence>MLLFIKLLIGWLLLYLSGGTAWAQGVADCPVWNKTQAVREIGALDAQLARWDEAYYFRGVSQIDDGIYDSLLQQRQNWYACFAEFVVDMIPVKKDIPLLPLLHPVMHTGLIKLADIQSVMRWMAQRQDLWIQPKIDGVAATLVYQQGHLVSAMSRGDGVKGEDWTAHALKIKGIPQRLPTERQRLVVQGELFWRLDGHVQRRDGGQNARSKVAGAMMSKTLSPQAIEHIEFWVWDWPDGPEDMPSRLNELNQMGFRYGTDNTHSVDSFEKAQHWYQHWFDTALPFARDGVVIRQGNRPLGINWIAKPPTWAAAWKYPAENVIAEVQSISFNVGRTGRISTIVNVKPIKLDDKWIRKISIGSSARWKTLDIRPGDRVVLTLAGQGIPHITQVAWRLAERAVVNVPDETQYHPLSCWTLTRDCEQQFISRLVWLSGKQGLHLKGLSYKTWQQLVALGWVKDMTSWLSLSEAELIAMTGVGKKVGKQMPQQFMQYINAARQRDAAQWLRGLGLNFISTEKIRHIGWHQLTNMSIADWQKEPEIGAKGAQQAYEFIRHPQVQTAVEHLKAAGIQGF</sequence>
<dbReference type="InterPro" id="IPR012340">
    <property type="entry name" value="NA-bd_OB-fold"/>
</dbReference>